<feature type="domain" description="Coenzyme Q-binding protein COQ10 START" evidence="2">
    <location>
        <begin position="93"/>
        <end position="220"/>
    </location>
</feature>
<feature type="compositionally biased region" description="Basic residues" evidence="1">
    <location>
        <begin position="65"/>
        <end position="74"/>
    </location>
</feature>
<gene>
    <name evidence="3" type="ORF">OSB04_020124</name>
</gene>
<evidence type="ECO:0000313" key="4">
    <source>
        <dbReference type="Proteomes" id="UP001172457"/>
    </source>
</evidence>
<reference evidence="3" key="1">
    <citation type="submission" date="2023-03" db="EMBL/GenBank/DDBJ databases">
        <title>Chromosome-scale reference genome and RAD-based genetic map of yellow starthistle (Centaurea solstitialis) reveal putative structural variation and QTLs associated with invader traits.</title>
        <authorList>
            <person name="Reatini B."/>
            <person name="Cang F.A."/>
            <person name="Jiang Q."/>
            <person name="Mckibben M.T.W."/>
            <person name="Barker M.S."/>
            <person name="Rieseberg L.H."/>
            <person name="Dlugosch K.M."/>
        </authorList>
    </citation>
    <scope>NUCLEOTIDE SEQUENCE</scope>
    <source>
        <strain evidence="3">CAN-66</strain>
        <tissue evidence="3">Leaf</tissue>
    </source>
</reference>
<dbReference type="InterPro" id="IPR005031">
    <property type="entry name" value="COQ10_START"/>
</dbReference>
<dbReference type="Gene3D" id="3.30.530.20">
    <property type="match status" value="1"/>
</dbReference>
<dbReference type="Proteomes" id="UP001172457">
    <property type="component" value="Chromosome 5"/>
</dbReference>
<organism evidence="3 4">
    <name type="scientific">Centaurea solstitialis</name>
    <name type="common">yellow star-thistle</name>
    <dbReference type="NCBI Taxonomy" id="347529"/>
    <lineage>
        <taxon>Eukaryota</taxon>
        <taxon>Viridiplantae</taxon>
        <taxon>Streptophyta</taxon>
        <taxon>Embryophyta</taxon>
        <taxon>Tracheophyta</taxon>
        <taxon>Spermatophyta</taxon>
        <taxon>Magnoliopsida</taxon>
        <taxon>eudicotyledons</taxon>
        <taxon>Gunneridae</taxon>
        <taxon>Pentapetalae</taxon>
        <taxon>asterids</taxon>
        <taxon>campanulids</taxon>
        <taxon>Asterales</taxon>
        <taxon>Asteraceae</taxon>
        <taxon>Carduoideae</taxon>
        <taxon>Cardueae</taxon>
        <taxon>Centaureinae</taxon>
        <taxon>Centaurea</taxon>
    </lineage>
</organism>
<dbReference type="PANTHER" id="PTHR33824:SF7">
    <property type="entry name" value="POLYKETIDE CYCLASE_DEHYDRASE AND LIPID TRANSPORT SUPERFAMILY PROTEIN"/>
    <property type="match status" value="1"/>
</dbReference>
<dbReference type="EMBL" id="JARYMX010000005">
    <property type="protein sequence ID" value="KAJ9547581.1"/>
    <property type="molecule type" value="Genomic_DNA"/>
</dbReference>
<comment type="caution">
    <text evidence="3">The sequence shown here is derived from an EMBL/GenBank/DDBJ whole genome shotgun (WGS) entry which is preliminary data.</text>
</comment>
<accession>A0AA38WGI7</accession>
<feature type="region of interest" description="Disordered" evidence="1">
    <location>
        <begin position="54"/>
        <end position="75"/>
    </location>
</feature>
<dbReference type="SUPFAM" id="SSF55961">
    <property type="entry name" value="Bet v1-like"/>
    <property type="match status" value="1"/>
</dbReference>
<dbReference type="AlphaFoldDB" id="A0AA38WGI7"/>
<dbReference type="CDD" id="cd07817">
    <property type="entry name" value="SRPBCC_8"/>
    <property type="match status" value="1"/>
</dbReference>
<dbReference type="InterPro" id="IPR047137">
    <property type="entry name" value="ORF3"/>
</dbReference>
<protein>
    <recommendedName>
        <fullName evidence="2">Coenzyme Q-binding protein COQ10 START domain-containing protein</fullName>
    </recommendedName>
</protein>
<name>A0AA38WGI7_9ASTR</name>
<evidence type="ECO:0000313" key="3">
    <source>
        <dbReference type="EMBL" id="KAJ9547581.1"/>
    </source>
</evidence>
<dbReference type="Pfam" id="PF03364">
    <property type="entry name" value="Polyketide_cyc"/>
    <property type="match status" value="1"/>
</dbReference>
<dbReference type="InterPro" id="IPR023393">
    <property type="entry name" value="START-like_dom_sf"/>
</dbReference>
<evidence type="ECO:0000259" key="2">
    <source>
        <dbReference type="Pfam" id="PF03364"/>
    </source>
</evidence>
<evidence type="ECO:0000256" key="1">
    <source>
        <dbReference type="SAM" id="MobiDB-lite"/>
    </source>
</evidence>
<keyword evidence="4" id="KW-1185">Reference proteome</keyword>
<proteinExistence type="predicted"/>
<sequence>MSSSGVIFSVSSTSSSSSSSTSFEPIFIRSPSLLPSSSSPFLRRWSLGSRSISLTHGTTTTTTTTRRRRRRTLKPPRPNLIMQWQDCTVKMEIDVPISVAYTCYSDREAIPRWMPFISSVKILEDKPDVSRWSLKYKAFGRDLEFSWIARNMQPIPNQKIHWRSLEGLPNRGAVRFFPKGSSSCLVELTVSYEVPQLLAPVASALQPFLENLLGRGLERFANFAREYQPTDAA</sequence>
<dbReference type="PANTHER" id="PTHR33824">
    <property type="entry name" value="POLYKETIDE CYCLASE/DEHYDRASE AND LIPID TRANSPORT SUPERFAMILY PROTEIN"/>
    <property type="match status" value="1"/>
</dbReference>